<organism evidence="2 3">
    <name type="scientific">Cotesia congregata</name>
    <name type="common">Parasitoid wasp</name>
    <name type="synonym">Apanteles congregatus</name>
    <dbReference type="NCBI Taxonomy" id="51543"/>
    <lineage>
        <taxon>Eukaryota</taxon>
        <taxon>Metazoa</taxon>
        <taxon>Ecdysozoa</taxon>
        <taxon>Arthropoda</taxon>
        <taxon>Hexapoda</taxon>
        <taxon>Insecta</taxon>
        <taxon>Pterygota</taxon>
        <taxon>Neoptera</taxon>
        <taxon>Endopterygota</taxon>
        <taxon>Hymenoptera</taxon>
        <taxon>Apocrita</taxon>
        <taxon>Ichneumonoidea</taxon>
        <taxon>Braconidae</taxon>
        <taxon>Microgastrinae</taxon>
        <taxon>Cotesia</taxon>
    </lineage>
</organism>
<keyword evidence="3" id="KW-1185">Reference proteome</keyword>
<dbReference type="EMBL" id="CAJNRD030001120">
    <property type="protein sequence ID" value="CAG5093096.1"/>
    <property type="molecule type" value="Genomic_DNA"/>
</dbReference>
<evidence type="ECO:0000313" key="3">
    <source>
        <dbReference type="Proteomes" id="UP000786811"/>
    </source>
</evidence>
<name>A0A8J2HE47_COTCN</name>
<keyword evidence="1" id="KW-0732">Signal</keyword>
<dbReference type="AlphaFoldDB" id="A0A8J2HE47"/>
<gene>
    <name evidence="2" type="ORF">HICCMSTLAB_LOCUS6581</name>
</gene>
<proteinExistence type="predicted"/>
<feature type="chain" id="PRO_5035231457" evidence="1">
    <location>
        <begin position="17"/>
        <end position="97"/>
    </location>
</feature>
<accession>A0A8J2HE47</accession>
<protein>
    <submittedName>
        <fullName evidence="2">Uncharacterized protein</fullName>
    </submittedName>
</protein>
<comment type="caution">
    <text evidence="2">The sequence shown here is derived from an EMBL/GenBank/DDBJ whole genome shotgun (WGS) entry which is preliminary data.</text>
</comment>
<dbReference type="PROSITE" id="PS51257">
    <property type="entry name" value="PROKAR_LIPOPROTEIN"/>
    <property type="match status" value="1"/>
</dbReference>
<evidence type="ECO:0000256" key="1">
    <source>
        <dbReference type="SAM" id="SignalP"/>
    </source>
</evidence>
<dbReference type="Proteomes" id="UP000786811">
    <property type="component" value="Unassembled WGS sequence"/>
</dbReference>
<feature type="signal peptide" evidence="1">
    <location>
        <begin position="1"/>
        <end position="16"/>
    </location>
</feature>
<reference evidence="2" key="1">
    <citation type="submission" date="2021-04" db="EMBL/GenBank/DDBJ databases">
        <authorList>
            <person name="Chebbi M.A.C M."/>
        </authorList>
    </citation>
    <scope>NUCLEOTIDE SEQUENCE</scope>
</reference>
<sequence>MAKLLLLLLATGFSCCCNMKIMLLQRNFFMLLPQDFEYTIDGTSLKKNPGDSTMPLLLTTYNQNDNDSGYLSPQSYIYHRSPKLHVNVPLIDEAQGL</sequence>
<evidence type="ECO:0000313" key="2">
    <source>
        <dbReference type="EMBL" id="CAG5093096.1"/>
    </source>
</evidence>